<evidence type="ECO:0000256" key="2">
    <source>
        <dbReference type="ARBA" id="ARBA00012255"/>
    </source>
</evidence>
<feature type="active site" evidence="4">
    <location>
        <position position="336"/>
    </location>
</feature>
<keyword evidence="3" id="KW-0378">Hydrolase</keyword>
<dbReference type="Pfam" id="PF20811">
    <property type="entry name" value="PARG_cat_N"/>
    <property type="match status" value="1"/>
</dbReference>
<feature type="active site" evidence="4">
    <location>
        <position position="355"/>
    </location>
</feature>
<dbReference type="InterPro" id="IPR007724">
    <property type="entry name" value="Poly_GlycHdrlase"/>
</dbReference>
<protein>
    <recommendedName>
        <fullName evidence="2">poly(ADP-ribose) glycohydrolase</fullName>
        <ecNumber evidence="2">3.2.1.143</ecNumber>
    </recommendedName>
</protein>
<evidence type="ECO:0000259" key="6">
    <source>
        <dbReference type="Pfam" id="PF05028"/>
    </source>
</evidence>
<feature type="domain" description="PARG catalytic Macro" evidence="6">
    <location>
        <begin position="305"/>
        <end position="570"/>
    </location>
</feature>
<dbReference type="GO" id="GO:0005737">
    <property type="term" value="C:cytoplasm"/>
    <property type="evidence" value="ECO:0007669"/>
    <property type="project" value="TreeGrafter"/>
</dbReference>
<dbReference type="GO" id="GO:0009225">
    <property type="term" value="P:nucleotide-sugar metabolic process"/>
    <property type="evidence" value="ECO:0007669"/>
    <property type="project" value="TreeGrafter"/>
</dbReference>
<dbReference type="PANTHER" id="PTHR12837">
    <property type="entry name" value="POLY ADP-RIBOSE GLYCOHYDROLASE"/>
    <property type="match status" value="1"/>
</dbReference>
<dbReference type="GO" id="GO:0005975">
    <property type="term" value="P:carbohydrate metabolic process"/>
    <property type="evidence" value="ECO:0007669"/>
    <property type="project" value="InterPro"/>
</dbReference>
<dbReference type="GO" id="GO:0005634">
    <property type="term" value="C:nucleus"/>
    <property type="evidence" value="ECO:0007669"/>
    <property type="project" value="TreeGrafter"/>
</dbReference>
<name>A0AAN7MC41_TRANT</name>
<dbReference type="Proteomes" id="UP001346149">
    <property type="component" value="Unassembled WGS sequence"/>
</dbReference>
<feature type="binding site" evidence="5">
    <location>
        <position position="394"/>
    </location>
    <ligand>
        <name>substrate</name>
    </ligand>
</feature>
<dbReference type="Pfam" id="PF05028">
    <property type="entry name" value="PARG_cat_C"/>
    <property type="match status" value="1"/>
</dbReference>
<feature type="binding site" evidence="5">
    <location>
        <position position="339"/>
    </location>
    <ligand>
        <name>substrate</name>
    </ligand>
</feature>
<comment type="similarity">
    <text evidence="1">Belongs to the poly(ADP-ribose) glycohydrolase family.</text>
</comment>
<dbReference type="EMBL" id="JAXQNO010000002">
    <property type="protein sequence ID" value="KAK4802334.1"/>
    <property type="molecule type" value="Genomic_DNA"/>
</dbReference>
<feature type="active site" evidence="4">
    <location>
        <position position="354"/>
    </location>
</feature>
<dbReference type="PANTHER" id="PTHR12837:SF0">
    <property type="entry name" value="POLY(ADP-RIBOSE) GLYCOHYDROLASE"/>
    <property type="match status" value="1"/>
</dbReference>
<evidence type="ECO:0000313" key="9">
    <source>
        <dbReference type="Proteomes" id="UP001346149"/>
    </source>
</evidence>
<accession>A0AAN7MC41</accession>
<gene>
    <name evidence="8" type="ORF">SAY86_000537</name>
</gene>
<dbReference type="InterPro" id="IPR048362">
    <property type="entry name" value="PARG_helical"/>
</dbReference>
<dbReference type="EC" id="3.2.1.143" evidence="2"/>
<evidence type="ECO:0000256" key="4">
    <source>
        <dbReference type="PIRSR" id="PIRSR607724-1"/>
    </source>
</evidence>
<dbReference type="AlphaFoldDB" id="A0AAN7MC41"/>
<organism evidence="8 9">
    <name type="scientific">Trapa natans</name>
    <name type="common">Water chestnut</name>
    <dbReference type="NCBI Taxonomy" id="22666"/>
    <lineage>
        <taxon>Eukaryota</taxon>
        <taxon>Viridiplantae</taxon>
        <taxon>Streptophyta</taxon>
        <taxon>Embryophyta</taxon>
        <taxon>Tracheophyta</taxon>
        <taxon>Spermatophyta</taxon>
        <taxon>Magnoliopsida</taxon>
        <taxon>eudicotyledons</taxon>
        <taxon>Gunneridae</taxon>
        <taxon>Pentapetalae</taxon>
        <taxon>rosids</taxon>
        <taxon>malvids</taxon>
        <taxon>Myrtales</taxon>
        <taxon>Lythraceae</taxon>
        <taxon>Trapa</taxon>
    </lineage>
</organism>
<comment type="caution">
    <text evidence="8">The sequence shown here is derived from an EMBL/GenBank/DDBJ whole genome shotgun (WGS) entry which is preliminary data.</text>
</comment>
<sequence>MCIIVAAESMEGNQRKGSVSQSTSKSKETIIASPTIFSSFLPIYFTVIFTESRPLIGDNLIRGPPKMDSREDVKSILPFLPLVLRSSSLSWPSAAATEALEALSKGPKHSYVDSGVVMADALTDIRLSLGFPKSIAASASKGYALFFDKLLPRNDSDQWFQEVLPFLARLLLQLPSLLEKHWQQADCFSNAKGCQIRTGLRLLEQQEAGIVVLNQELIGALLACSFFCLFRTHERTSKQLPTINFDYLFGTLYENYSKMQESKVKCIVHYFGRICTSIPKGSVSFERKVLPLQCGSSAMSYPTADFWRKSDVPLCRVEVHHSGRIEDHSGESLKVDFANAYIGGGAIRRGCIQEEILFMIHPELIVSMLFLPAMAENESIKMVGVERFSNYTGYASSFRFSGDYVDVKDFDCFGRRKTRFIAIDALSTPGKRQYMLQFVLREINKAFCGFSNGSIHAKCETLSNWSDYRFALPEDRCREINYKSNHSLMVPAASLNLDTKHEDIEVPDSEAATNPPTLDQEEGVQIVTGNWGCGAFGGDPQLKTMLQWLAASQAVRPSMVYYAFGSRELENLEKVTEWILLHQWTVGDLWNMLEEYSTQRFNEETRLGFFSWLLPSYANDGGMATDSMDTE</sequence>
<dbReference type="GO" id="GO:1990966">
    <property type="term" value="P:ATP generation from poly-ADP-D-ribose"/>
    <property type="evidence" value="ECO:0007669"/>
    <property type="project" value="TreeGrafter"/>
</dbReference>
<evidence type="ECO:0000256" key="5">
    <source>
        <dbReference type="PIRSR" id="PIRSR607724-2"/>
    </source>
</evidence>
<reference evidence="8 9" key="1">
    <citation type="journal article" date="2023" name="Hortic Res">
        <title>Pangenome of water caltrop reveals structural variations and asymmetric subgenome divergence after allopolyploidization.</title>
        <authorList>
            <person name="Zhang X."/>
            <person name="Chen Y."/>
            <person name="Wang L."/>
            <person name="Yuan Y."/>
            <person name="Fang M."/>
            <person name="Shi L."/>
            <person name="Lu R."/>
            <person name="Comes H.P."/>
            <person name="Ma Y."/>
            <person name="Chen Y."/>
            <person name="Huang G."/>
            <person name="Zhou Y."/>
            <person name="Zheng Z."/>
            <person name="Qiu Y."/>
        </authorList>
    </citation>
    <scope>NUCLEOTIDE SEQUENCE [LARGE SCALE GENOMIC DNA]</scope>
    <source>
        <strain evidence="8">F231</strain>
    </source>
</reference>
<dbReference type="GO" id="GO:0004649">
    <property type="term" value="F:poly(ADP-ribose) glycohydrolase activity"/>
    <property type="evidence" value="ECO:0007669"/>
    <property type="project" value="UniProtKB-EC"/>
</dbReference>
<feature type="binding site" evidence="5">
    <location>
        <position position="353"/>
    </location>
    <ligand>
        <name>substrate</name>
    </ligand>
</feature>
<keyword evidence="9" id="KW-1185">Reference proteome</keyword>
<evidence type="ECO:0000256" key="3">
    <source>
        <dbReference type="ARBA" id="ARBA00022801"/>
    </source>
</evidence>
<dbReference type="InterPro" id="IPR046372">
    <property type="entry name" value="PARG_cat_C"/>
</dbReference>
<evidence type="ECO:0000313" key="8">
    <source>
        <dbReference type="EMBL" id="KAK4802334.1"/>
    </source>
</evidence>
<evidence type="ECO:0000256" key="1">
    <source>
        <dbReference type="ARBA" id="ARBA00009545"/>
    </source>
</evidence>
<evidence type="ECO:0000259" key="7">
    <source>
        <dbReference type="Pfam" id="PF20811"/>
    </source>
</evidence>
<dbReference type="GO" id="GO:0006282">
    <property type="term" value="P:regulation of DNA repair"/>
    <property type="evidence" value="ECO:0007669"/>
    <property type="project" value="InterPro"/>
</dbReference>
<proteinExistence type="inferred from homology"/>
<feature type="domain" description="PARG helical" evidence="7">
    <location>
        <begin position="153"/>
        <end position="287"/>
    </location>
</feature>